<sequence length="28" mass="3494">MKVDPMPFINLFFLLIFFVYKRKRSTIE</sequence>
<protein>
    <submittedName>
        <fullName evidence="2">Uncharacterized protein</fullName>
    </submittedName>
</protein>
<accession>A0A1C6WBW5</accession>
<keyword evidence="1" id="KW-0472">Membrane</keyword>
<gene>
    <name evidence="2" type="ORF">PCHDS_000500300</name>
</gene>
<organism evidence="2">
    <name type="scientific">Plasmodium chabaudi adami</name>
    <dbReference type="NCBI Taxonomy" id="5826"/>
    <lineage>
        <taxon>Eukaryota</taxon>
        <taxon>Sar</taxon>
        <taxon>Alveolata</taxon>
        <taxon>Apicomplexa</taxon>
        <taxon>Aconoidasida</taxon>
        <taxon>Haemosporida</taxon>
        <taxon>Plasmodiidae</taxon>
        <taxon>Plasmodium</taxon>
        <taxon>Plasmodium (Vinckeia)</taxon>
    </lineage>
</organism>
<dbReference type="Proteomes" id="UP000507536">
    <property type="component" value="Unassembled WGS sequence"/>
</dbReference>
<name>A0A1C6WBW5_PLACE</name>
<dbReference type="EMBL" id="FMIN01000070">
    <property type="protein sequence ID" value="SCL84339.1"/>
    <property type="molecule type" value="Genomic_DNA"/>
</dbReference>
<keyword evidence="1" id="KW-0812">Transmembrane</keyword>
<dbReference type="AlphaFoldDB" id="A0A1C6WBW5"/>
<evidence type="ECO:0000256" key="1">
    <source>
        <dbReference type="SAM" id="Phobius"/>
    </source>
</evidence>
<reference evidence="2" key="1">
    <citation type="submission" date="2016-08" db="EMBL/GenBank/DDBJ databases">
        <authorList>
            <consortium name="Pathogen Informatics"/>
        </authorList>
    </citation>
    <scope>NUCLEOTIDE SEQUENCE</scope>
    <source>
        <strain evidence="2">DS</strain>
    </source>
</reference>
<keyword evidence="1" id="KW-1133">Transmembrane helix</keyword>
<proteinExistence type="predicted"/>
<feature type="transmembrane region" description="Helical" evidence="1">
    <location>
        <begin position="6"/>
        <end position="22"/>
    </location>
</feature>
<evidence type="ECO:0000313" key="2">
    <source>
        <dbReference type="EMBL" id="SCL84339.1"/>
    </source>
</evidence>